<geneLocation type="plasmid" evidence="1 2">
    <name>unnamed3</name>
</geneLocation>
<gene>
    <name evidence="1" type="ORF">B4918_32270</name>
</gene>
<dbReference type="EMBL" id="CP020005">
    <property type="protein sequence ID" value="AQY42568.1"/>
    <property type="molecule type" value="Genomic_DNA"/>
</dbReference>
<dbReference type="InterPro" id="IPR043733">
    <property type="entry name" value="DUF5677"/>
</dbReference>
<sequence length="286" mass="33597">MDEITQDMNTLQWANSMIYRVSETFLMNHKKITLSPETKIASELLLLYGKQTNLLKSFLLLMENKHTEEAVIIFRSILNNAMLIQYISAENITTEDVELRFKKYKVQPVKSNIKKLEKYKDIKRNGVFDRADFNDSMSYETLDERIEFYKEALIASGHVTKKGKADTTVLTVRTLAEWDDLLYIMYAQYYELASRFEHSDPTSLEIYKEPVNGNVPTTKSYIMNLNRTDNQLYDEIMNVTISIYGITFLKLFDYIENNIPELIQEQNTQELFDIAKEFDVFVHFND</sequence>
<name>A0A9W3XMB7_BACTU</name>
<organism evidence="1 2">
    <name type="scientific">Bacillus thuringiensis</name>
    <dbReference type="NCBI Taxonomy" id="1428"/>
    <lineage>
        <taxon>Bacteria</taxon>
        <taxon>Bacillati</taxon>
        <taxon>Bacillota</taxon>
        <taxon>Bacilli</taxon>
        <taxon>Bacillales</taxon>
        <taxon>Bacillaceae</taxon>
        <taxon>Bacillus</taxon>
        <taxon>Bacillus cereus group</taxon>
    </lineage>
</organism>
<proteinExistence type="predicted"/>
<dbReference type="Proteomes" id="UP000191057">
    <property type="component" value="Plasmid unnamed3"/>
</dbReference>
<keyword evidence="1" id="KW-0614">Plasmid</keyword>
<protein>
    <submittedName>
        <fullName evidence="1">Uncharacterized protein</fullName>
    </submittedName>
</protein>
<accession>A0A9W3XMB7</accession>
<dbReference type="RefSeq" id="WP_079246562.1">
    <property type="nucleotide sequence ID" value="NZ_JARSYF010000075.1"/>
</dbReference>
<evidence type="ECO:0000313" key="1">
    <source>
        <dbReference type="EMBL" id="AQY42568.1"/>
    </source>
</evidence>
<evidence type="ECO:0000313" key="2">
    <source>
        <dbReference type="Proteomes" id="UP000191057"/>
    </source>
</evidence>
<dbReference type="AlphaFoldDB" id="A0A9W3XMB7"/>
<dbReference type="Pfam" id="PF18928">
    <property type="entry name" value="DUF5677"/>
    <property type="match status" value="1"/>
</dbReference>
<reference evidence="1 2" key="1">
    <citation type="submission" date="2017-03" db="EMBL/GenBank/DDBJ databases">
        <title>Complete genome sequence of Bacillus thuringiensis L-7601, a novel melanin producing strain.</title>
        <authorList>
            <person name="Cai J."/>
            <person name="Cao Z."/>
            <person name="Tan T."/>
        </authorList>
    </citation>
    <scope>NUCLEOTIDE SEQUENCE [LARGE SCALE GENOMIC DNA]</scope>
    <source>
        <strain evidence="1 2">L-7601</strain>
        <plasmid evidence="1 2">unnamed3</plasmid>
    </source>
</reference>